<dbReference type="InterPro" id="IPR016032">
    <property type="entry name" value="Sig_transdc_resp-reg_C-effctor"/>
</dbReference>
<proteinExistence type="predicted"/>
<dbReference type="CDD" id="cd06170">
    <property type="entry name" value="LuxR_C_like"/>
    <property type="match status" value="1"/>
</dbReference>
<dbReference type="GO" id="GO:0006355">
    <property type="term" value="P:regulation of DNA-templated transcription"/>
    <property type="evidence" value="ECO:0007669"/>
    <property type="project" value="InterPro"/>
</dbReference>
<keyword evidence="7" id="KW-1185">Reference proteome</keyword>
<feature type="domain" description="HTH luxR-type" evidence="4">
    <location>
        <begin position="142"/>
        <end position="207"/>
    </location>
</feature>
<reference evidence="6 7" key="1">
    <citation type="journal article" date="2015" name="Stand. Genomic Sci.">
        <title>Genomic Encyclopedia of Bacterial and Archaeal Type Strains, Phase III: the genomes of soil and plant-associated and newly described type strains.</title>
        <authorList>
            <person name="Whitman W.B."/>
            <person name="Woyke T."/>
            <person name="Klenk H.P."/>
            <person name="Zhou Y."/>
            <person name="Lilburn T.G."/>
            <person name="Beck B.J."/>
            <person name="De Vos P."/>
            <person name="Vandamme P."/>
            <person name="Eisen J.A."/>
            <person name="Garrity G."/>
            <person name="Hugenholtz P."/>
            <person name="Kyrpides N.C."/>
        </authorList>
    </citation>
    <scope>NUCLEOTIDE SEQUENCE [LARGE SCALE GENOMIC DNA]</scope>
    <source>
        <strain evidence="6 7">CGMCC 1.7271</strain>
    </source>
</reference>
<dbReference type="SMART" id="SM00448">
    <property type="entry name" value="REC"/>
    <property type="match status" value="1"/>
</dbReference>
<dbReference type="InterPro" id="IPR011006">
    <property type="entry name" value="CheY-like_superfamily"/>
</dbReference>
<dbReference type="PRINTS" id="PR00038">
    <property type="entry name" value="HTHLUXR"/>
</dbReference>
<keyword evidence="1 3" id="KW-0597">Phosphoprotein</keyword>
<dbReference type="InterPro" id="IPR058245">
    <property type="entry name" value="NreC/VraR/RcsB-like_REC"/>
</dbReference>
<dbReference type="PANTHER" id="PTHR43214:SF43">
    <property type="entry name" value="TWO-COMPONENT RESPONSE REGULATOR"/>
    <property type="match status" value="1"/>
</dbReference>
<dbReference type="EMBL" id="VLLE01000004">
    <property type="protein sequence ID" value="TWI81114.1"/>
    <property type="molecule type" value="Genomic_DNA"/>
</dbReference>
<dbReference type="PROSITE" id="PS50043">
    <property type="entry name" value="HTH_LUXR_2"/>
    <property type="match status" value="1"/>
</dbReference>
<dbReference type="Pfam" id="PF00196">
    <property type="entry name" value="GerE"/>
    <property type="match status" value="1"/>
</dbReference>
<dbReference type="InterPro" id="IPR000792">
    <property type="entry name" value="Tscrpt_reg_LuxR_C"/>
</dbReference>
<keyword evidence="2" id="KW-0238">DNA-binding</keyword>
<gene>
    <name evidence="6" type="ORF">IQ13_2128</name>
</gene>
<evidence type="ECO:0000256" key="1">
    <source>
        <dbReference type="ARBA" id="ARBA00022553"/>
    </source>
</evidence>
<evidence type="ECO:0000313" key="6">
    <source>
        <dbReference type="EMBL" id="TWI81114.1"/>
    </source>
</evidence>
<feature type="modified residue" description="4-aspartylphosphate" evidence="3">
    <location>
        <position position="54"/>
    </location>
</feature>
<sequence>MKRILIADDHAIVRRGLRLLLLEEYPSAEIGEASDAETLVNKIIQNDWDVVICDISMPGRSGLDALSQIKQMAPKLPVLIMSMYPEDQYALRVLKAGAAGYLGKETIHDDIIRAIQTVELGKKFITPTIAEKLAKAFEEDASDQLHEKLSDREFDVFKMLASGKAVSEIASQFALSVTTVSTYRSRVLEKMGMKSNADLTRYALEKKLI</sequence>
<comment type="caution">
    <text evidence="6">The sequence shown here is derived from an EMBL/GenBank/DDBJ whole genome shotgun (WGS) entry which is preliminary data.</text>
</comment>
<protein>
    <submittedName>
        <fullName evidence="6">Two component transcriptional regulator, LuxR family</fullName>
    </submittedName>
</protein>
<dbReference type="Gene3D" id="3.40.50.2300">
    <property type="match status" value="1"/>
</dbReference>
<dbReference type="InterPro" id="IPR001789">
    <property type="entry name" value="Sig_transdc_resp-reg_receiver"/>
</dbReference>
<dbReference type="AlphaFoldDB" id="A0A562SJG2"/>
<dbReference type="Proteomes" id="UP000316167">
    <property type="component" value="Unassembled WGS sequence"/>
</dbReference>
<dbReference type="RefSeq" id="WP_144886322.1">
    <property type="nucleotide sequence ID" value="NZ_VLLE01000004.1"/>
</dbReference>
<dbReference type="SUPFAM" id="SSF46894">
    <property type="entry name" value="C-terminal effector domain of the bipartite response regulators"/>
    <property type="match status" value="1"/>
</dbReference>
<accession>A0A562SJG2</accession>
<organism evidence="6 7">
    <name type="scientific">Lacibacter cauensis</name>
    <dbReference type="NCBI Taxonomy" id="510947"/>
    <lineage>
        <taxon>Bacteria</taxon>
        <taxon>Pseudomonadati</taxon>
        <taxon>Bacteroidota</taxon>
        <taxon>Chitinophagia</taxon>
        <taxon>Chitinophagales</taxon>
        <taxon>Chitinophagaceae</taxon>
        <taxon>Lacibacter</taxon>
    </lineage>
</organism>
<feature type="domain" description="Response regulatory" evidence="5">
    <location>
        <begin position="3"/>
        <end position="119"/>
    </location>
</feature>
<dbReference type="OrthoDB" id="1013073at2"/>
<dbReference type="SMART" id="SM00421">
    <property type="entry name" value="HTH_LUXR"/>
    <property type="match status" value="1"/>
</dbReference>
<evidence type="ECO:0000313" key="7">
    <source>
        <dbReference type="Proteomes" id="UP000316167"/>
    </source>
</evidence>
<dbReference type="InterPro" id="IPR039420">
    <property type="entry name" value="WalR-like"/>
</dbReference>
<evidence type="ECO:0000259" key="4">
    <source>
        <dbReference type="PROSITE" id="PS50043"/>
    </source>
</evidence>
<dbReference type="GO" id="GO:0000160">
    <property type="term" value="P:phosphorelay signal transduction system"/>
    <property type="evidence" value="ECO:0007669"/>
    <property type="project" value="InterPro"/>
</dbReference>
<dbReference type="CDD" id="cd17535">
    <property type="entry name" value="REC_NarL-like"/>
    <property type="match status" value="1"/>
</dbReference>
<dbReference type="GO" id="GO:0003677">
    <property type="term" value="F:DNA binding"/>
    <property type="evidence" value="ECO:0007669"/>
    <property type="project" value="UniProtKB-KW"/>
</dbReference>
<dbReference type="PROSITE" id="PS50110">
    <property type="entry name" value="RESPONSE_REGULATORY"/>
    <property type="match status" value="1"/>
</dbReference>
<evidence type="ECO:0000256" key="2">
    <source>
        <dbReference type="ARBA" id="ARBA00023125"/>
    </source>
</evidence>
<dbReference type="PROSITE" id="PS00622">
    <property type="entry name" value="HTH_LUXR_1"/>
    <property type="match status" value="1"/>
</dbReference>
<evidence type="ECO:0000259" key="5">
    <source>
        <dbReference type="PROSITE" id="PS50110"/>
    </source>
</evidence>
<name>A0A562SJG2_9BACT</name>
<dbReference type="PANTHER" id="PTHR43214">
    <property type="entry name" value="TWO-COMPONENT RESPONSE REGULATOR"/>
    <property type="match status" value="1"/>
</dbReference>
<evidence type="ECO:0000256" key="3">
    <source>
        <dbReference type="PROSITE-ProRule" id="PRU00169"/>
    </source>
</evidence>
<dbReference type="SUPFAM" id="SSF52172">
    <property type="entry name" value="CheY-like"/>
    <property type="match status" value="1"/>
</dbReference>
<dbReference type="Pfam" id="PF00072">
    <property type="entry name" value="Response_reg"/>
    <property type="match status" value="1"/>
</dbReference>